<organism evidence="2 3">
    <name type="scientific">Sporosarcina oncorhynchi</name>
    <dbReference type="NCBI Taxonomy" id="3056444"/>
    <lineage>
        <taxon>Bacteria</taxon>
        <taxon>Bacillati</taxon>
        <taxon>Bacillota</taxon>
        <taxon>Bacilli</taxon>
        <taxon>Bacillales</taxon>
        <taxon>Caryophanaceae</taxon>
        <taxon>Sporosarcina</taxon>
    </lineage>
</organism>
<reference evidence="2 3" key="1">
    <citation type="submission" date="2023-06" db="EMBL/GenBank/DDBJ databases">
        <title>Sporosarcina sp. nov., isolated from Korean tranditional fermented seafood 'Jeotgal'.</title>
        <authorList>
            <person name="Yang A.I."/>
            <person name="Shin N.-R."/>
        </authorList>
    </citation>
    <scope>NUCLEOTIDE SEQUENCE [LARGE SCALE GENOMIC DNA]</scope>
    <source>
        <strain evidence="2 3">T2O-4</strain>
    </source>
</reference>
<sequence>MVTYDAMNMLFQFGMFLAAMATDIVAMIALFINRKK</sequence>
<evidence type="ECO:0000313" key="3">
    <source>
        <dbReference type="Proteomes" id="UP001303902"/>
    </source>
</evidence>
<keyword evidence="1" id="KW-0472">Membrane</keyword>
<gene>
    <name evidence="2" type="ORF">QWT69_14330</name>
</gene>
<dbReference type="RefSeq" id="WP_317966748.1">
    <property type="nucleotide sequence ID" value="NZ_CP129118.1"/>
</dbReference>
<evidence type="ECO:0000256" key="1">
    <source>
        <dbReference type="SAM" id="Phobius"/>
    </source>
</evidence>
<protein>
    <submittedName>
        <fullName evidence="2">Holin-like toxin</fullName>
    </submittedName>
</protein>
<proteinExistence type="predicted"/>
<evidence type="ECO:0000313" key="2">
    <source>
        <dbReference type="EMBL" id="WOV87035.1"/>
    </source>
</evidence>
<name>A0ABZ0L4E7_9BACL</name>
<feature type="transmembrane region" description="Helical" evidence="1">
    <location>
        <begin position="12"/>
        <end position="32"/>
    </location>
</feature>
<dbReference type="Proteomes" id="UP001303902">
    <property type="component" value="Chromosome"/>
</dbReference>
<dbReference type="EMBL" id="CP129118">
    <property type="protein sequence ID" value="WOV87035.1"/>
    <property type="molecule type" value="Genomic_DNA"/>
</dbReference>
<keyword evidence="1" id="KW-1133">Transmembrane helix</keyword>
<keyword evidence="3" id="KW-1185">Reference proteome</keyword>
<accession>A0ABZ0L4E7</accession>
<keyword evidence="1" id="KW-0812">Transmembrane</keyword>